<keyword evidence="2" id="KW-0732">Signal</keyword>
<keyword evidence="1" id="KW-0175">Coiled coil</keyword>
<accession>A0A9E8LUM0</accession>
<evidence type="ECO:0000256" key="1">
    <source>
        <dbReference type="SAM" id="Coils"/>
    </source>
</evidence>
<proteinExistence type="predicted"/>
<evidence type="ECO:0000256" key="2">
    <source>
        <dbReference type="SAM" id="SignalP"/>
    </source>
</evidence>
<sequence length="222" mass="25679">MKKNRKINILLVFVLFLITGCTTQASSGEDGSEDTEKSQIQIQKYETEIEKLQNELKKYEQNIKDLKDELAAVETLKREELDDYKNLVTKAIEFLNDDELQELAKSLWHYEIKINGDPVPSIGEIELDQTNFEIIFSQKNSMIDILPDKIYNEGALSGEYYDHLEIEGIEPKDIKRMDGTTVTAFVYEFENLTSNMSFQINISNELKERLGLQNNTIIVRIK</sequence>
<gene>
    <name evidence="3" type="ORF">OE104_00935</name>
</gene>
<organism evidence="3 4">
    <name type="scientific">Fervidibacillus albus</name>
    <dbReference type="NCBI Taxonomy" id="2980026"/>
    <lineage>
        <taxon>Bacteria</taxon>
        <taxon>Bacillati</taxon>
        <taxon>Bacillota</taxon>
        <taxon>Bacilli</taxon>
        <taxon>Bacillales</taxon>
        <taxon>Bacillaceae</taxon>
        <taxon>Fervidibacillus</taxon>
    </lineage>
</organism>
<dbReference type="PROSITE" id="PS51257">
    <property type="entry name" value="PROKAR_LIPOPROTEIN"/>
    <property type="match status" value="1"/>
</dbReference>
<feature type="signal peptide" evidence="2">
    <location>
        <begin position="1"/>
        <end position="25"/>
    </location>
</feature>
<dbReference type="KEGG" id="faf:OE104_00935"/>
<feature type="coiled-coil region" evidence="1">
    <location>
        <begin position="35"/>
        <end position="83"/>
    </location>
</feature>
<keyword evidence="4" id="KW-1185">Reference proteome</keyword>
<evidence type="ECO:0008006" key="5">
    <source>
        <dbReference type="Google" id="ProtNLM"/>
    </source>
</evidence>
<feature type="chain" id="PRO_5038506164" description="Lipoprotein" evidence="2">
    <location>
        <begin position="26"/>
        <end position="222"/>
    </location>
</feature>
<evidence type="ECO:0000313" key="4">
    <source>
        <dbReference type="Proteomes" id="UP001164718"/>
    </source>
</evidence>
<protein>
    <recommendedName>
        <fullName evidence="5">Lipoprotein</fullName>
    </recommendedName>
</protein>
<dbReference type="EMBL" id="CP106878">
    <property type="protein sequence ID" value="WAA09972.1"/>
    <property type="molecule type" value="Genomic_DNA"/>
</dbReference>
<reference evidence="3" key="1">
    <citation type="submission" date="2022-09" db="EMBL/GenBank/DDBJ databases">
        <title>Complete Genomes of Fervidibacillus albus and Fervidibacillus halotolerans isolated from tidal flat sediments.</title>
        <authorList>
            <person name="Kwon K.K."/>
            <person name="Yang S.-H."/>
            <person name="Park M.J."/>
            <person name="Oh H.-M."/>
        </authorList>
    </citation>
    <scope>NUCLEOTIDE SEQUENCE</scope>
    <source>
        <strain evidence="3">MEBiC13591</strain>
    </source>
</reference>
<dbReference type="RefSeq" id="WP_275417755.1">
    <property type="nucleotide sequence ID" value="NZ_CP106878.1"/>
</dbReference>
<dbReference type="AlphaFoldDB" id="A0A9E8LUM0"/>
<name>A0A9E8LUM0_9BACI</name>
<evidence type="ECO:0000313" key="3">
    <source>
        <dbReference type="EMBL" id="WAA09972.1"/>
    </source>
</evidence>
<dbReference type="Proteomes" id="UP001164718">
    <property type="component" value="Chromosome"/>
</dbReference>